<sequence length="100" mass="10478">MVRLLGFANIPTEAVNWFVGAVIVVSLIIAWVVDDIMHEFAFGVVGNAVLLAAGAIGGLALWNQYGQPVKNTDPMVIAAVCIGSAFGLILSLAVARRIVT</sequence>
<accession>A0AAU7JEW2</accession>
<evidence type="ECO:0000256" key="1">
    <source>
        <dbReference type="SAM" id="Phobius"/>
    </source>
</evidence>
<feature type="transmembrane region" description="Helical" evidence="1">
    <location>
        <begin position="74"/>
        <end position="95"/>
    </location>
</feature>
<organism evidence="2">
    <name type="scientific">Alsobacter sp. KACC 23698</name>
    <dbReference type="NCBI Taxonomy" id="3149229"/>
    <lineage>
        <taxon>Bacteria</taxon>
        <taxon>Pseudomonadati</taxon>
        <taxon>Pseudomonadota</taxon>
        <taxon>Alphaproteobacteria</taxon>
        <taxon>Hyphomicrobiales</taxon>
        <taxon>Alsobacteraceae</taxon>
        <taxon>Alsobacter</taxon>
    </lineage>
</organism>
<keyword evidence="1" id="KW-0812">Transmembrane</keyword>
<reference evidence="2" key="1">
    <citation type="submission" date="2024-05" db="EMBL/GenBank/DDBJ databases">
        <authorList>
            <person name="Kim S."/>
            <person name="Heo J."/>
            <person name="Choi H."/>
            <person name="Choi Y."/>
            <person name="Kwon S.-W."/>
            <person name="Kim Y."/>
        </authorList>
    </citation>
    <scope>NUCLEOTIDE SEQUENCE</scope>
    <source>
        <strain evidence="2">KACC 23698</strain>
    </source>
</reference>
<dbReference type="EMBL" id="CP157484">
    <property type="protein sequence ID" value="XBO38690.1"/>
    <property type="molecule type" value="Genomic_DNA"/>
</dbReference>
<feature type="transmembrane region" description="Helical" evidence="1">
    <location>
        <begin position="40"/>
        <end position="62"/>
    </location>
</feature>
<dbReference type="RefSeq" id="WP_406855531.1">
    <property type="nucleotide sequence ID" value="NZ_CP157484.1"/>
</dbReference>
<protein>
    <recommendedName>
        <fullName evidence="3">GlsB/YeaQ/YmgE family stress response membrane protein</fullName>
    </recommendedName>
</protein>
<evidence type="ECO:0008006" key="3">
    <source>
        <dbReference type="Google" id="ProtNLM"/>
    </source>
</evidence>
<name>A0AAU7JEW2_9HYPH</name>
<keyword evidence="1" id="KW-1133">Transmembrane helix</keyword>
<evidence type="ECO:0000313" key="2">
    <source>
        <dbReference type="EMBL" id="XBO38690.1"/>
    </source>
</evidence>
<proteinExistence type="predicted"/>
<gene>
    <name evidence="2" type="ORF">ABEG18_23845</name>
</gene>
<keyword evidence="1" id="KW-0472">Membrane</keyword>
<feature type="transmembrane region" description="Helical" evidence="1">
    <location>
        <begin position="14"/>
        <end position="33"/>
    </location>
</feature>
<dbReference type="AlphaFoldDB" id="A0AAU7JEW2"/>